<evidence type="ECO:0000313" key="5">
    <source>
        <dbReference type="Proteomes" id="UP001175353"/>
    </source>
</evidence>
<dbReference type="AlphaFoldDB" id="A0AAN6KU17"/>
<dbReference type="Proteomes" id="UP001168146">
    <property type="component" value="Unassembled WGS sequence"/>
</dbReference>
<feature type="domain" description="AB hydrolase-1" evidence="2">
    <location>
        <begin position="29"/>
        <end position="147"/>
    </location>
</feature>
<accession>A0AAN6KU17</accession>
<evidence type="ECO:0000256" key="1">
    <source>
        <dbReference type="SAM" id="MobiDB-lite"/>
    </source>
</evidence>
<dbReference type="PANTHER" id="PTHR43433">
    <property type="entry name" value="HYDROLASE, ALPHA/BETA FOLD FAMILY PROTEIN"/>
    <property type="match status" value="1"/>
</dbReference>
<sequence length="340" mass="37047">MATQNIARTLYITTNTGQTIAYRRLGPAHGIPLVMHIHYRANMDFWDPLLIDTLAITRPLILFDQPGVGHSRTSTLNPSADDEAIPLTFQGWAHNVLALIDALQLTKVDLFGFSMGGCAMQMAALTRPEVVRKLVLAGTGPSAPSSPPTARSGGRGIVWPRDIPPRHAIAALSAGDGTVSSEIEAGITTSFFPDTSVGRATARAYFERIYSRSRDTISHSSDSEGGGDKEEGPIHTFLPPLPSARQRAAYADWSSPNPHNSFDRLGELSMPVLVLNGDDDLLIPTSRSWELMVGIEDAHLIVYPRAGHGFLWQFARRVGEDVGRFLNGEVGEEDEERARL</sequence>
<gene>
    <name evidence="3" type="ORF">LTR82_001617</name>
    <name evidence="4" type="ORF">LTR91_004831</name>
</gene>
<name>A0AAN6KU17_9PEZI</name>
<dbReference type="Proteomes" id="UP001175353">
    <property type="component" value="Unassembled WGS sequence"/>
</dbReference>
<dbReference type="EMBL" id="JAUJLE010000029">
    <property type="protein sequence ID" value="KAK1003040.1"/>
    <property type="molecule type" value="Genomic_DNA"/>
</dbReference>
<reference evidence="4" key="2">
    <citation type="submission" date="2023-06" db="EMBL/GenBank/DDBJ databases">
        <title>Black Yeasts Isolated from many extreme environments.</title>
        <authorList>
            <person name="Coleine C."/>
            <person name="Stajich J.E."/>
            <person name="Selbmann L."/>
        </authorList>
    </citation>
    <scope>NUCLEOTIDE SEQUENCE</scope>
    <source>
        <strain evidence="4">CCFEE 5200</strain>
    </source>
</reference>
<proteinExistence type="predicted"/>
<dbReference type="EMBL" id="JASUXU010000003">
    <property type="protein sequence ID" value="KAK0326857.1"/>
    <property type="molecule type" value="Genomic_DNA"/>
</dbReference>
<dbReference type="InterPro" id="IPR000073">
    <property type="entry name" value="AB_hydrolase_1"/>
</dbReference>
<organism evidence="4 5">
    <name type="scientific">Friedmanniomyces endolithicus</name>
    <dbReference type="NCBI Taxonomy" id="329885"/>
    <lineage>
        <taxon>Eukaryota</taxon>
        <taxon>Fungi</taxon>
        <taxon>Dikarya</taxon>
        <taxon>Ascomycota</taxon>
        <taxon>Pezizomycotina</taxon>
        <taxon>Dothideomycetes</taxon>
        <taxon>Dothideomycetidae</taxon>
        <taxon>Mycosphaerellales</taxon>
        <taxon>Teratosphaeriaceae</taxon>
        <taxon>Friedmanniomyces</taxon>
    </lineage>
</organism>
<protein>
    <recommendedName>
        <fullName evidence="2">AB hydrolase-1 domain-containing protein</fullName>
    </recommendedName>
</protein>
<dbReference type="Gene3D" id="3.40.50.1820">
    <property type="entry name" value="alpha/beta hydrolase"/>
    <property type="match status" value="1"/>
</dbReference>
<reference evidence="3" key="1">
    <citation type="submission" date="2021-12" db="EMBL/GenBank/DDBJ databases">
        <title>Black yeast isolated from Biological Soil Crust.</title>
        <authorList>
            <person name="Kurbessoian T."/>
        </authorList>
    </citation>
    <scope>NUCLEOTIDE SEQUENCE</scope>
    <source>
        <strain evidence="3">CCFEE 5208</strain>
    </source>
</reference>
<feature type="region of interest" description="Disordered" evidence="1">
    <location>
        <begin position="216"/>
        <end position="239"/>
    </location>
</feature>
<dbReference type="InterPro" id="IPR029058">
    <property type="entry name" value="AB_hydrolase_fold"/>
</dbReference>
<comment type="caution">
    <text evidence="4">The sequence shown here is derived from an EMBL/GenBank/DDBJ whole genome shotgun (WGS) entry which is preliminary data.</text>
</comment>
<dbReference type="InterPro" id="IPR050471">
    <property type="entry name" value="AB_hydrolase"/>
</dbReference>
<dbReference type="SUPFAM" id="SSF53474">
    <property type="entry name" value="alpha/beta-Hydrolases"/>
    <property type="match status" value="1"/>
</dbReference>
<dbReference type="Pfam" id="PF00561">
    <property type="entry name" value="Abhydrolase_1"/>
    <property type="match status" value="1"/>
</dbReference>
<dbReference type="PANTHER" id="PTHR43433:SF10">
    <property type="entry name" value="AB HYDROLASE-1 DOMAIN-CONTAINING PROTEIN"/>
    <property type="match status" value="1"/>
</dbReference>
<evidence type="ECO:0000259" key="2">
    <source>
        <dbReference type="Pfam" id="PF00561"/>
    </source>
</evidence>
<evidence type="ECO:0000313" key="3">
    <source>
        <dbReference type="EMBL" id="KAK0326857.1"/>
    </source>
</evidence>
<evidence type="ECO:0000313" key="4">
    <source>
        <dbReference type="EMBL" id="KAK1003040.1"/>
    </source>
</evidence>
<keyword evidence="5" id="KW-1185">Reference proteome</keyword>